<feature type="signal peptide" evidence="1">
    <location>
        <begin position="1"/>
        <end position="16"/>
    </location>
</feature>
<dbReference type="Proteomes" id="UP001176941">
    <property type="component" value="Chromosome 24"/>
</dbReference>
<feature type="chain" id="PRO_5045351405" evidence="1">
    <location>
        <begin position="17"/>
        <end position="272"/>
    </location>
</feature>
<dbReference type="EMBL" id="OX459960">
    <property type="protein sequence ID" value="CAI9165578.1"/>
    <property type="molecule type" value="Genomic_DNA"/>
</dbReference>
<evidence type="ECO:0000256" key="1">
    <source>
        <dbReference type="SAM" id="SignalP"/>
    </source>
</evidence>
<keyword evidence="3" id="KW-1185">Reference proteome</keyword>
<accession>A0ABN8YVH2</accession>
<sequence>MRLLLLLLSFFHLCCGRAGSSFPRPSSPWQGISFSSCHVQAPRWQDAFILHSLSISYALSSEGEGRALPAPEDSLESSVPPLLCWGIREIWDTPAPGLGWVHPPSPLTQHQYRLWLEWALWAEAGVRLDRRSQGHLSSGATAAPWTPGVLPWHLLWLPAAHGAAPQSPRVTVWADPIPGAALVSSALGPQLPSSSGPSQTLFRPLSHASSWVVSSRVPLPWHSAQAGYMSAPPSSNLTPRRELLCRGHPPACPSWPVLCSVTICVSLSVSRV</sequence>
<name>A0ABN8YVH2_RANTA</name>
<evidence type="ECO:0000313" key="2">
    <source>
        <dbReference type="EMBL" id="CAI9165578.1"/>
    </source>
</evidence>
<proteinExistence type="predicted"/>
<keyword evidence="1" id="KW-0732">Signal</keyword>
<reference evidence="2" key="1">
    <citation type="submission" date="2023-04" db="EMBL/GenBank/DDBJ databases">
        <authorList>
            <consortium name="ELIXIR-Norway"/>
        </authorList>
    </citation>
    <scope>NUCLEOTIDE SEQUENCE [LARGE SCALE GENOMIC DNA]</scope>
</reference>
<gene>
    <name evidence="2" type="ORF">MRATA1EN1_LOCUS14540</name>
</gene>
<organism evidence="2 3">
    <name type="scientific">Rangifer tarandus platyrhynchus</name>
    <name type="common">Svalbard reindeer</name>
    <dbReference type="NCBI Taxonomy" id="3082113"/>
    <lineage>
        <taxon>Eukaryota</taxon>
        <taxon>Metazoa</taxon>
        <taxon>Chordata</taxon>
        <taxon>Craniata</taxon>
        <taxon>Vertebrata</taxon>
        <taxon>Euteleostomi</taxon>
        <taxon>Mammalia</taxon>
        <taxon>Eutheria</taxon>
        <taxon>Laurasiatheria</taxon>
        <taxon>Artiodactyla</taxon>
        <taxon>Ruminantia</taxon>
        <taxon>Pecora</taxon>
        <taxon>Cervidae</taxon>
        <taxon>Odocoileinae</taxon>
        <taxon>Rangifer</taxon>
    </lineage>
</organism>
<evidence type="ECO:0000313" key="3">
    <source>
        <dbReference type="Proteomes" id="UP001176941"/>
    </source>
</evidence>
<protein>
    <submittedName>
        <fullName evidence="2">Uncharacterized protein</fullName>
    </submittedName>
</protein>